<keyword evidence="4 5" id="KW-0067">ATP-binding</keyword>
<comment type="caution">
    <text evidence="7">The sequence shown here is derived from an EMBL/GenBank/DDBJ whole genome shotgun (WGS) entry which is preliminary data.</text>
</comment>
<keyword evidence="8" id="KW-1185">Reference proteome</keyword>
<evidence type="ECO:0000256" key="3">
    <source>
        <dbReference type="ARBA" id="ARBA00022741"/>
    </source>
</evidence>
<name>A0ABS1XN46_9ACTN</name>
<dbReference type="PROSITE" id="PS50975">
    <property type="entry name" value="ATP_GRASP"/>
    <property type="match status" value="1"/>
</dbReference>
<dbReference type="PANTHER" id="PTHR43585:SF2">
    <property type="entry name" value="ATP-GRASP ENZYME FSQD"/>
    <property type="match status" value="1"/>
</dbReference>
<evidence type="ECO:0000259" key="6">
    <source>
        <dbReference type="PROSITE" id="PS50975"/>
    </source>
</evidence>
<dbReference type="SUPFAM" id="SSF56059">
    <property type="entry name" value="Glutathione synthetase ATP-binding domain-like"/>
    <property type="match status" value="1"/>
</dbReference>
<evidence type="ECO:0000256" key="4">
    <source>
        <dbReference type="ARBA" id="ARBA00022840"/>
    </source>
</evidence>
<gene>
    <name evidence="7" type="ORF">JNW91_01585</name>
</gene>
<evidence type="ECO:0000256" key="2">
    <source>
        <dbReference type="ARBA" id="ARBA00022598"/>
    </source>
</evidence>
<comment type="cofactor">
    <cofactor evidence="1">
        <name>Mn(2+)</name>
        <dbReference type="ChEBI" id="CHEBI:29035"/>
    </cofactor>
</comment>
<dbReference type="InterPro" id="IPR011761">
    <property type="entry name" value="ATP-grasp"/>
</dbReference>
<evidence type="ECO:0000313" key="8">
    <source>
        <dbReference type="Proteomes" id="UP000601027"/>
    </source>
</evidence>
<dbReference type="SMART" id="SM01209">
    <property type="entry name" value="GARS_A"/>
    <property type="match status" value="1"/>
</dbReference>
<dbReference type="PANTHER" id="PTHR43585">
    <property type="entry name" value="FUMIPYRROLE BIOSYNTHESIS PROTEIN C"/>
    <property type="match status" value="1"/>
</dbReference>
<dbReference type="InterPro" id="IPR052032">
    <property type="entry name" value="ATP-dep_AA_Ligase"/>
</dbReference>
<dbReference type="InterPro" id="IPR020561">
    <property type="entry name" value="PRibGlycinamid_synth_ATP-grasp"/>
</dbReference>
<evidence type="ECO:0000313" key="7">
    <source>
        <dbReference type="EMBL" id="MBM0230682.1"/>
    </source>
</evidence>
<protein>
    <submittedName>
        <fullName evidence="7">ATP-grasp domain-containing protein</fullName>
    </submittedName>
</protein>
<dbReference type="Pfam" id="PF01071">
    <property type="entry name" value="GARS_A"/>
    <property type="match status" value="1"/>
</dbReference>
<dbReference type="RefSeq" id="WP_203173169.1">
    <property type="nucleotide sequence ID" value="NZ_JAEVHM010000003.1"/>
</dbReference>
<evidence type="ECO:0000256" key="5">
    <source>
        <dbReference type="PROSITE-ProRule" id="PRU00409"/>
    </source>
</evidence>
<feature type="domain" description="ATP-grasp" evidence="6">
    <location>
        <begin position="110"/>
        <end position="310"/>
    </location>
</feature>
<organism evidence="7 8">
    <name type="scientific">Micromonospora parastrephiae</name>
    <dbReference type="NCBI Taxonomy" id="2806101"/>
    <lineage>
        <taxon>Bacteria</taxon>
        <taxon>Bacillati</taxon>
        <taxon>Actinomycetota</taxon>
        <taxon>Actinomycetes</taxon>
        <taxon>Micromonosporales</taxon>
        <taxon>Micromonosporaceae</taxon>
        <taxon>Micromonospora</taxon>
    </lineage>
</organism>
<reference evidence="7 8" key="1">
    <citation type="submission" date="2021-01" db="EMBL/GenBank/DDBJ databases">
        <title>Draft genome sequence of Micromonospora sp. strain STR1_7.</title>
        <authorList>
            <person name="Karlyshev A."/>
            <person name="Jawad R."/>
        </authorList>
    </citation>
    <scope>NUCLEOTIDE SEQUENCE [LARGE SCALE GENOMIC DNA]</scope>
    <source>
        <strain evidence="7 8">STR1-7</strain>
    </source>
</reference>
<dbReference type="Proteomes" id="UP000601027">
    <property type="component" value="Unassembled WGS sequence"/>
</dbReference>
<evidence type="ECO:0000256" key="1">
    <source>
        <dbReference type="ARBA" id="ARBA00001936"/>
    </source>
</evidence>
<dbReference type="Gene3D" id="3.30.470.20">
    <property type="entry name" value="ATP-grasp fold, B domain"/>
    <property type="match status" value="1"/>
</dbReference>
<proteinExistence type="predicted"/>
<accession>A0ABS1XN46</accession>
<sequence>MLIAVVDGYAGAGWIARLLRKAGVGSVHVASRAEVVGPFAGTLRPEDYTADLGYDEPDAVVRRLRKLGVDRVVAGAEGGCDLAARLGALVGGDHDDPAFSRASVDKGLLAELTARAGLAVPRTTVVTDASAAVIWARELGVPEVVVKPATSAATDNVRICRTPAHITAACEAVLAATDIYGDRNDRVVVQERVSGREFAVNTVSGGGRHVVVQVWEYVKQLSESGAPLYDRHLLIHRDRPEYALVAGFTTQVLDALGIRASAAHTEVMLQADGVPVLIETCARTAGGCIPDVEVELLGRSQLSVFVDSVVDPASLAAHADFLEPDLEIQKLSLINPVAGIATAGWAKRLRELPTLRGLDDETTPGQPLPATTSLLDLPGRVYLADEDPALVEADAQQLRLWERAGLYIS</sequence>
<keyword evidence="3 5" id="KW-0547">Nucleotide-binding</keyword>
<dbReference type="EMBL" id="JAEVHM010000003">
    <property type="protein sequence ID" value="MBM0230682.1"/>
    <property type="molecule type" value="Genomic_DNA"/>
</dbReference>
<keyword evidence="2" id="KW-0436">Ligase</keyword>